<organism evidence="2 3">
    <name type="scientific">Cyclocybe aegerita</name>
    <name type="common">Black poplar mushroom</name>
    <name type="synonym">Agrocybe aegerita</name>
    <dbReference type="NCBI Taxonomy" id="1973307"/>
    <lineage>
        <taxon>Eukaryota</taxon>
        <taxon>Fungi</taxon>
        <taxon>Dikarya</taxon>
        <taxon>Basidiomycota</taxon>
        <taxon>Agaricomycotina</taxon>
        <taxon>Agaricomycetes</taxon>
        <taxon>Agaricomycetidae</taxon>
        <taxon>Agaricales</taxon>
        <taxon>Agaricineae</taxon>
        <taxon>Bolbitiaceae</taxon>
        <taxon>Cyclocybe</taxon>
    </lineage>
</organism>
<dbReference type="OrthoDB" id="2663142at2759"/>
<dbReference type="InterPro" id="IPR036047">
    <property type="entry name" value="F-box-like_dom_sf"/>
</dbReference>
<feature type="domain" description="F-box" evidence="1">
    <location>
        <begin position="61"/>
        <end position="99"/>
    </location>
</feature>
<evidence type="ECO:0000313" key="2">
    <source>
        <dbReference type="EMBL" id="CAA7265127.1"/>
    </source>
</evidence>
<reference evidence="2 3" key="1">
    <citation type="submission" date="2020-01" db="EMBL/GenBank/DDBJ databases">
        <authorList>
            <person name="Gupta K D."/>
        </authorList>
    </citation>
    <scope>NUCLEOTIDE SEQUENCE [LARGE SCALE GENOMIC DNA]</scope>
</reference>
<evidence type="ECO:0000313" key="3">
    <source>
        <dbReference type="Proteomes" id="UP000467700"/>
    </source>
</evidence>
<sequence>MGCAADLVHEFIPSRRPKKVVKKIVGIDIDRKVIPTIKDCTLVSSTHAAPRPFMHLALLIDELLLQIFSFCLEYDRPSLVAAALTCRAWKDPALDLVWDCLLSVEPLLRLLPGISGIENISASESSSNASVAFSSYARRVKYISHRQEANNHHVIVPVTYPLFSALKLALPNLRTAHISFRRCNTSFLPLYLSPALCNLEVDLGFGKSYIDLDSMLCDYLEKTNLLPIKLERISLRGLASERLNRAISSFHHLRFISLKLGRSLLPQTVKEITTFSSLLELEIHAGHIDPDDLEDTHRHASIFKSLRKLQIRAKASFIEHVFCHLEQDTLNHLHIELDDHSPSSISWNNIFRLICDKASNTLHHLSLEHHFELPEMTPSSSASPGTSLYLNPNNTPNQVSPALPFSTMADLRCLKHVKHFAYDTTVPPIIYDNDIKKLLSWWPNLEHFELGSVPQTEEGGLLPPFHMMMAALTTFAAKAPKLQKLVLPLPVDSVEGEPDGKFSVAKSTSPLMSLTVAQLETSKPSNLAAYLHCLFPALRNLDGPCDNNVAWTETRATLYALA</sequence>
<name>A0A8S0WL67_CYCAE</name>
<dbReference type="Gene3D" id="1.20.1280.50">
    <property type="match status" value="1"/>
</dbReference>
<gene>
    <name evidence="2" type="ORF">AAE3_LOCUS7349</name>
</gene>
<dbReference type="AlphaFoldDB" id="A0A8S0WL67"/>
<dbReference type="EMBL" id="CACVBS010000047">
    <property type="protein sequence ID" value="CAA7265127.1"/>
    <property type="molecule type" value="Genomic_DNA"/>
</dbReference>
<dbReference type="SUPFAM" id="SSF81383">
    <property type="entry name" value="F-box domain"/>
    <property type="match status" value="1"/>
</dbReference>
<dbReference type="Proteomes" id="UP000467700">
    <property type="component" value="Unassembled WGS sequence"/>
</dbReference>
<dbReference type="InterPro" id="IPR001810">
    <property type="entry name" value="F-box_dom"/>
</dbReference>
<dbReference type="Pfam" id="PF12937">
    <property type="entry name" value="F-box-like"/>
    <property type="match status" value="1"/>
</dbReference>
<accession>A0A8S0WL67</accession>
<comment type="caution">
    <text evidence="2">The sequence shown here is derived from an EMBL/GenBank/DDBJ whole genome shotgun (WGS) entry which is preliminary data.</text>
</comment>
<protein>
    <recommendedName>
        <fullName evidence="1">F-box domain-containing protein</fullName>
    </recommendedName>
</protein>
<evidence type="ECO:0000259" key="1">
    <source>
        <dbReference type="Pfam" id="PF12937"/>
    </source>
</evidence>
<keyword evidence="3" id="KW-1185">Reference proteome</keyword>
<proteinExistence type="predicted"/>